<sequence>MSTFNETKFMENFSSKKRSTKKSSQSERISKKSKNTKSRVLTESERQKILTKTLKHSQKVSKKQTKILRSKEIIKKIKNQIDFDAINSTLKDDDVVINSLDDDLILNPDEGIIASESFNYLLRPSNSLEPESNQTDCQSREDVPCDSGFVCDEWSGGYFWVDFYATIPTFTPKSRGKWFLDDWDRGYYFQNY</sequence>
<dbReference type="Proteomes" id="UP001321479">
    <property type="component" value="Segment"/>
</dbReference>
<accession>A0ABM7NR09</accession>
<evidence type="ECO:0000256" key="1">
    <source>
        <dbReference type="SAM" id="MobiDB-lite"/>
    </source>
</evidence>
<protein>
    <submittedName>
        <fullName evidence="2">Ankyrin repeat protein</fullName>
    </submittedName>
</protein>
<reference evidence="2 3" key="1">
    <citation type="submission" date="2021-02" db="EMBL/GenBank/DDBJ databases">
        <title>Cotonvirus japonicus, which uses Golgi apparatus of host cells for its virion factory, phylogenetically links tailed tupanvirus and icosahedral mimivirus.</title>
        <authorList>
            <person name="Takahashi H."/>
            <person name="Fukaya S."/>
            <person name="Song C."/>
            <person name="Murata K."/>
            <person name="Takemura M."/>
        </authorList>
    </citation>
    <scope>NUCLEOTIDE SEQUENCE [LARGE SCALE GENOMIC DNA]</scope>
</reference>
<organism evidence="2 3">
    <name type="scientific">Cotonvirus japonicus</name>
    <dbReference type="NCBI Taxonomy" id="2811091"/>
    <lineage>
        <taxon>Viruses</taxon>
        <taxon>Varidnaviria</taxon>
        <taxon>Bamfordvirae</taxon>
        <taxon>Nucleocytoviricota</taxon>
        <taxon>Megaviricetes</taxon>
        <taxon>Imitervirales</taxon>
        <taxon>Mimiviridae</taxon>
        <taxon>Megamimivirinae</taxon>
        <taxon>Cotonvirus</taxon>
        <taxon>Cotonvirus japonicum</taxon>
    </lineage>
</organism>
<proteinExistence type="predicted"/>
<keyword evidence="3" id="KW-1185">Reference proteome</keyword>
<dbReference type="GeneID" id="80557741"/>
<evidence type="ECO:0000313" key="2">
    <source>
        <dbReference type="EMBL" id="BCS82536.1"/>
    </source>
</evidence>
<name>A0ABM7NR09_9VIRU</name>
<dbReference type="RefSeq" id="YP_010841144.1">
    <property type="nucleotide sequence ID" value="NC_079139.1"/>
</dbReference>
<evidence type="ECO:0000313" key="3">
    <source>
        <dbReference type="Proteomes" id="UP001321479"/>
    </source>
</evidence>
<dbReference type="EMBL" id="AP024483">
    <property type="protein sequence ID" value="BCS82536.1"/>
    <property type="molecule type" value="Genomic_DNA"/>
</dbReference>
<feature type="region of interest" description="Disordered" evidence="1">
    <location>
        <begin position="1"/>
        <end position="47"/>
    </location>
</feature>